<dbReference type="FunFam" id="1.25.40.420:FF:000005">
    <property type="entry name" value="BTB/POZ domain-containing protein 9"/>
    <property type="match status" value="1"/>
</dbReference>
<accession>A0AAE9F1M6</accession>
<dbReference type="SMART" id="SM00875">
    <property type="entry name" value="BACK"/>
    <property type="match status" value="1"/>
</dbReference>
<reference evidence="4 6" key="2">
    <citation type="submission" date="2022-04" db="EMBL/GenBank/DDBJ databases">
        <title>Chromosome-level reference genomes for two strains of Caenorhabditis briggsae: an improved platform for comparative genomics.</title>
        <authorList>
            <person name="Stevens L."/>
            <person name="Andersen E."/>
        </authorList>
    </citation>
    <scope>NUCLEOTIDE SEQUENCE [LARGE SCALE GENOMIC DNA]</scope>
    <source>
        <strain evidence="4">VX34</strain>
        <tissue evidence="4">Whole-organism</tissue>
    </source>
</reference>
<dbReference type="InterPro" id="IPR011705">
    <property type="entry name" value="BACK"/>
</dbReference>
<dbReference type="InterPro" id="IPR008979">
    <property type="entry name" value="Galactose-bd-like_sf"/>
</dbReference>
<reference evidence="3 5" key="1">
    <citation type="submission" date="2022-02" db="EMBL/GenBank/DDBJ databases">
        <title>Chromosome-level reference genomes for two strains of Caenorhabditis briggsae: an improved platform for comparative genomics.</title>
        <authorList>
            <person name="Stevens L."/>
            <person name="Andersen E.C."/>
        </authorList>
    </citation>
    <scope>NUCLEOTIDE SEQUENCE [LARGE SCALE GENOMIC DNA]</scope>
    <source>
        <strain evidence="3">QX1410_ONT</strain>
        <tissue evidence="3">Whole-organism</tissue>
    </source>
</reference>
<dbReference type="InterPro" id="IPR034091">
    <property type="entry name" value="BTBD9_BACK-like_dom"/>
</dbReference>
<dbReference type="PANTHER" id="PTHR46306:SF1">
    <property type="entry name" value="BTB_POZ DOMAIN-CONTAINING PROTEIN 9"/>
    <property type="match status" value="1"/>
</dbReference>
<dbReference type="AlphaFoldDB" id="A0AAE9F1M6"/>
<dbReference type="PROSITE" id="PS50097">
    <property type="entry name" value="BTB"/>
    <property type="match status" value="1"/>
</dbReference>
<feature type="domain" description="BTB" evidence="2">
    <location>
        <begin position="64"/>
        <end position="132"/>
    </location>
</feature>
<dbReference type="Pfam" id="PF00651">
    <property type="entry name" value="BTB"/>
    <property type="match status" value="1"/>
</dbReference>
<dbReference type="FunFam" id="3.30.710.10:FF:000300">
    <property type="entry name" value="Protein CBG19111"/>
    <property type="match status" value="1"/>
</dbReference>
<dbReference type="Gene3D" id="3.30.710.10">
    <property type="entry name" value="Potassium Channel Kv1.1, Chain A"/>
    <property type="match status" value="1"/>
</dbReference>
<dbReference type="Gene3D" id="2.60.120.260">
    <property type="entry name" value="Galactose-binding domain-like"/>
    <property type="match status" value="1"/>
</dbReference>
<dbReference type="SUPFAM" id="SSF49785">
    <property type="entry name" value="Galactose-binding domain-like"/>
    <property type="match status" value="1"/>
</dbReference>
<name>A0AAE9F1M6_CAEBR</name>
<dbReference type="InterPro" id="IPR011333">
    <property type="entry name" value="SKP1/BTB/POZ_sf"/>
</dbReference>
<evidence type="ECO:0000256" key="1">
    <source>
        <dbReference type="ARBA" id="ARBA00020216"/>
    </source>
</evidence>
<evidence type="ECO:0000313" key="3">
    <source>
        <dbReference type="EMBL" id="ULT90525.1"/>
    </source>
</evidence>
<keyword evidence="6" id="KW-1185">Reference proteome</keyword>
<evidence type="ECO:0000259" key="2">
    <source>
        <dbReference type="PROSITE" id="PS50097"/>
    </source>
</evidence>
<dbReference type="EMBL" id="CP092624">
    <property type="protein sequence ID" value="UMM36309.1"/>
    <property type="molecule type" value="Genomic_DNA"/>
</dbReference>
<dbReference type="InterPro" id="IPR000421">
    <property type="entry name" value="FA58C"/>
</dbReference>
<dbReference type="EMBL" id="CP090895">
    <property type="protein sequence ID" value="ULT90525.1"/>
    <property type="molecule type" value="Genomic_DNA"/>
</dbReference>
<evidence type="ECO:0000313" key="4">
    <source>
        <dbReference type="EMBL" id="UMM36309.1"/>
    </source>
</evidence>
<dbReference type="OMA" id="LCMINHI"/>
<sequence>MSDNHAFGRPAVDDGRGVVETMRMEATTMSNNFNAVNDSIKSDVHHLEDLSQCFADIFRSSDHSDVTLVLDDGAEFPAHRLILAARSSFFRAMMYNGFKESHEQRVSLHETNSVAFRAVLQYMYTSKIDFAGVELDVLLEYLSLAHRYELRQLMTAISEYFKEILKNENLCSILNAAYFFQFSDLIDYCMQYSDKHADQLLDDPSFNRLSGDSLKELLARDSFYANELKIFNAVCSWYATNSNMKAVSKELLDLVRLPLISQTELLNFVRPSGLVDADDLLDAIEIQTQKPFEAPYRGCKSIDTNIIPQYPIVQPLSREVSCRFTNQENMSVFHLDLGKPFIINTIILELNWKVDVQGFSYQIHVGMENRSDGHWKLVADYSKYDCRGTQRVFLEDSVVRYILIRVSDPMSCRIDGSRIEAMYSSETMPVDPHTKIIAPHSNITTIENHARVVEGVSRCRNALINGDITSYDWDSGYTCHQIGSGVIMVQLAQPYIISSMRILLWNCDDRFYSYYVAVSTNQDSWVTIIDRTNEECRGWQELLFDPLPVVYIRVVGTRNSINEVFHVVHLEAPSNVPIAIK</sequence>
<protein>
    <recommendedName>
        <fullName evidence="1">BTB/POZ domain-containing protein 9</fullName>
    </recommendedName>
</protein>
<dbReference type="CDD" id="cd14822">
    <property type="entry name" value="BACK_BTBD9"/>
    <property type="match status" value="1"/>
</dbReference>
<dbReference type="Proteomes" id="UP000829354">
    <property type="component" value="Chromosome V"/>
</dbReference>
<evidence type="ECO:0000313" key="5">
    <source>
        <dbReference type="Proteomes" id="UP000827892"/>
    </source>
</evidence>
<evidence type="ECO:0000313" key="6">
    <source>
        <dbReference type="Proteomes" id="UP000829354"/>
    </source>
</evidence>
<dbReference type="InterPro" id="IPR000210">
    <property type="entry name" value="BTB/POZ_dom"/>
</dbReference>
<dbReference type="Gene3D" id="1.25.40.420">
    <property type="match status" value="1"/>
</dbReference>
<dbReference type="KEGG" id="cbr:CBG_19116"/>
<dbReference type="PANTHER" id="PTHR46306">
    <property type="entry name" value="BTB/POZ DOMAIN-CONTAINING PROTEIN 9"/>
    <property type="match status" value="1"/>
</dbReference>
<gene>
    <name evidence="3" type="ORF">L3Y34_008687</name>
    <name evidence="4" type="ORF">L5515_008527</name>
</gene>
<dbReference type="SUPFAM" id="SSF54695">
    <property type="entry name" value="POZ domain"/>
    <property type="match status" value="1"/>
</dbReference>
<organism evidence="4 6">
    <name type="scientific">Caenorhabditis briggsae</name>
    <dbReference type="NCBI Taxonomy" id="6238"/>
    <lineage>
        <taxon>Eukaryota</taxon>
        <taxon>Metazoa</taxon>
        <taxon>Ecdysozoa</taxon>
        <taxon>Nematoda</taxon>
        <taxon>Chromadorea</taxon>
        <taxon>Rhabditida</taxon>
        <taxon>Rhabditina</taxon>
        <taxon>Rhabditomorpha</taxon>
        <taxon>Rhabditoidea</taxon>
        <taxon>Rhabditidae</taxon>
        <taxon>Peloderinae</taxon>
        <taxon>Caenorhabditis</taxon>
    </lineage>
</organism>
<dbReference type="Pfam" id="PF07707">
    <property type="entry name" value="BACK"/>
    <property type="match status" value="1"/>
</dbReference>
<dbReference type="InterPro" id="IPR052407">
    <property type="entry name" value="BTB_POZ_domain_cont_9"/>
</dbReference>
<dbReference type="SMART" id="SM00225">
    <property type="entry name" value="BTB"/>
    <property type="match status" value="1"/>
</dbReference>
<dbReference type="FunFam" id="2.60.120.260:FF:000051">
    <property type="entry name" value="BTB/POZ domain-containing protein 9"/>
    <property type="match status" value="1"/>
</dbReference>
<dbReference type="Proteomes" id="UP000827892">
    <property type="component" value="Chromosome V"/>
</dbReference>
<proteinExistence type="predicted"/>
<dbReference type="Pfam" id="PF00754">
    <property type="entry name" value="F5_F8_type_C"/>
    <property type="match status" value="1"/>
</dbReference>